<evidence type="ECO:0000313" key="2">
    <source>
        <dbReference type="EMBL" id="ELY40138.1"/>
    </source>
</evidence>
<keyword evidence="4" id="KW-1185">Reference proteome</keyword>
<dbReference type="EMBL" id="CP002062">
    <property type="protein sequence ID" value="ADJ14422.1"/>
    <property type="molecule type" value="Genomic_DNA"/>
</dbReference>
<protein>
    <submittedName>
        <fullName evidence="1">Uncharacterized protein</fullName>
    </submittedName>
</protein>
<dbReference type="AlphaFoldDB" id="D8J9L0"/>
<dbReference type="STRING" id="795797.HacjB3_05155"/>
<evidence type="ECO:0000313" key="3">
    <source>
        <dbReference type="Proteomes" id="UP000000390"/>
    </source>
</evidence>
<evidence type="ECO:0000313" key="4">
    <source>
        <dbReference type="Proteomes" id="UP000011645"/>
    </source>
</evidence>
<dbReference type="RefSeq" id="WP_008414550.1">
    <property type="nucleotide sequence ID" value="NC_014297.1"/>
</dbReference>
<dbReference type="HOGENOM" id="CLU_2021434_0_0_2"/>
<gene>
    <name evidence="1" type="ordered locus">HacjB3_05155</name>
    <name evidence="2" type="ORF">C497_03540</name>
</gene>
<sequence length="122" mass="14012">MASRSVVLECPASVGQPVPGTQLRWDEYDHSIERWDERTPHDSVSPDRALRESVAVGREGVRQYFRCEEVRIFGQSDLTDVWYPYLAIFPIREGVVRTVLLAERVVATTIRAHLWTVWGDAQ</sequence>
<evidence type="ECO:0000313" key="1">
    <source>
        <dbReference type="EMBL" id="ADJ14422.1"/>
    </source>
</evidence>
<reference evidence="1 3" key="1">
    <citation type="journal article" date="2010" name="J. Bacteriol.">
        <title>Complete genome sequence of Halalkalicoccus jeotgali B3(T), an extremely halophilic archaeon.</title>
        <authorList>
            <person name="Roh S.W."/>
            <person name="Nam Y.D."/>
            <person name="Nam S.H."/>
            <person name="Choi S.H."/>
            <person name="Park H.S."/>
            <person name="Bae J.W."/>
        </authorList>
    </citation>
    <scope>NUCLEOTIDE SEQUENCE [LARGE SCALE GENOMIC DNA]</scope>
    <source>
        <strain evidence="1">B3</strain>
        <strain evidence="3">DSM 18796 / CECT 7217 / JCM 14584 / KCTC 4019 / B3</strain>
    </source>
</reference>
<dbReference type="GeneID" id="9418835"/>
<organism evidence="1 3">
    <name type="scientific">Halalkalicoccus jeotgali (strain DSM 18796 / CECT 7217 / JCM 14584 / KCTC 4019 / B3)</name>
    <dbReference type="NCBI Taxonomy" id="795797"/>
    <lineage>
        <taxon>Archaea</taxon>
        <taxon>Methanobacteriati</taxon>
        <taxon>Methanobacteriota</taxon>
        <taxon>Stenosarchaea group</taxon>
        <taxon>Halobacteria</taxon>
        <taxon>Halobacteriales</taxon>
        <taxon>Halococcaceae</taxon>
        <taxon>Halalkalicoccus</taxon>
    </lineage>
</organism>
<accession>D8J9L0</accession>
<dbReference type="PATRIC" id="fig|795797.18.peg.1038"/>
<dbReference type="Proteomes" id="UP000000390">
    <property type="component" value="Chromosome"/>
</dbReference>
<reference evidence="2 4" key="2">
    <citation type="journal article" date="2014" name="PLoS Genet.">
        <title>Phylogenetically driven sequencing of extremely halophilic archaea reveals strategies for static and dynamic osmo-response.</title>
        <authorList>
            <person name="Becker E.A."/>
            <person name="Seitzer P.M."/>
            <person name="Tritt A."/>
            <person name="Larsen D."/>
            <person name="Krusor M."/>
            <person name="Yao A.I."/>
            <person name="Wu D."/>
            <person name="Madern D."/>
            <person name="Eisen J.A."/>
            <person name="Darling A.E."/>
            <person name="Facciotti M.T."/>
        </authorList>
    </citation>
    <scope>NUCLEOTIDE SEQUENCE [LARGE SCALE GENOMIC DNA]</scope>
    <source>
        <strain evidence="2">B3</strain>
        <strain evidence="4">DSM 18796 / CECT 7217 / JCM 14584 / KCTC 4019 / B3</strain>
    </source>
</reference>
<proteinExistence type="predicted"/>
<dbReference type="EMBL" id="AOHV01000010">
    <property type="protein sequence ID" value="ELY40138.1"/>
    <property type="molecule type" value="Genomic_DNA"/>
</dbReference>
<dbReference type="Proteomes" id="UP000011645">
    <property type="component" value="Unassembled WGS sequence"/>
</dbReference>
<dbReference type="KEGG" id="hje:HacjB3_05155"/>
<name>D8J9L0_HALJB</name>